<dbReference type="SUPFAM" id="SSF56801">
    <property type="entry name" value="Acetyl-CoA synthetase-like"/>
    <property type="match status" value="1"/>
</dbReference>
<dbReference type="GO" id="GO:0015645">
    <property type="term" value="F:fatty acid ligase activity"/>
    <property type="evidence" value="ECO:0007669"/>
    <property type="project" value="TreeGrafter"/>
</dbReference>
<dbReference type="Pfam" id="PF13193">
    <property type="entry name" value="AMP-binding_C"/>
    <property type="match status" value="1"/>
</dbReference>
<accession>A0A0J7XLP3</accession>
<evidence type="ECO:0000259" key="6">
    <source>
        <dbReference type="Pfam" id="PF00501"/>
    </source>
</evidence>
<sequence length="529" mass="57626">MSGLTDYTSYGDAQAHASSAALWELFDGDREHLNIAHECVTRHADGLGRAAVRIAHADGSDEILSFDTISTGAARFAHWLDAEGVQPGERIAFMLEPSLAFYVCLFGAMQTGAISVPLFTLFGPDALRLRVGDCEPSILITNAEKADLARSIVVDGSHGEKWPRVVVADDAFLASLADLPTTYTPKTRANDMAVFQYTSGTTRELPEAVRHSHRTLVTLMFAALYGTGIRPGDEFFCPSSPAWGHGLWHGTLAPLAMGVTTGTFAGRFDPVRLMKALDDFGITNMSAAATHYRMMKNSGKAAEFAFHFEKLSFTGEPIDPATLEWIDSWFKVPACSMYGTTEIGVVLVNYPGAADFKVKPGSLGKAVPGQKLEVHRADGSICDPGEIGELMLWRGGGWMTTKDRARTDEDGTFYHCGRADDVIISAGWTMSAVEIENTMLRHDNVMECGVIGVPDEQRGQVVKAFVVANRAGDDALVRELQDFTRERLAQHEFPRIVEFVEELPKNPAGKVHRKMLRDREAAKAAPAAA</sequence>
<protein>
    <submittedName>
        <fullName evidence="8">Acetate--CoA ligase</fullName>
    </submittedName>
</protein>
<comment type="caution">
    <text evidence="8">The sequence shown here is derived from an EMBL/GenBank/DDBJ whole genome shotgun (WGS) entry which is preliminary data.</text>
</comment>
<dbReference type="EMBL" id="JACU01000008">
    <property type="protein sequence ID" value="KMS52574.1"/>
    <property type="molecule type" value="Genomic_DNA"/>
</dbReference>
<keyword evidence="3" id="KW-0547">Nucleotide-binding</keyword>
<feature type="domain" description="AMP-dependent synthetase/ligase" evidence="6">
    <location>
        <begin position="53"/>
        <end position="392"/>
    </location>
</feature>
<name>A0A0J7XLP3_9SPHN</name>
<evidence type="ECO:0000313" key="9">
    <source>
        <dbReference type="Proteomes" id="UP000052268"/>
    </source>
</evidence>
<dbReference type="OrthoDB" id="9803968at2"/>
<keyword evidence="5" id="KW-0472">Membrane</keyword>
<keyword evidence="2 8" id="KW-0436">Ligase</keyword>
<evidence type="ECO:0000256" key="1">
    <source>
        <dbReference type="ARBA" id="ARBA00006432"/>
    </source>
</evidence>
<dbReference type="PANTHER" id="PTHR43605:SF10">
    <property type="entry name" value="ACYL-COA SYNTHETASE MEDIUM CHAIN FAMILY MEMBER 3"/>
    <property type="match status" value="1"/>
</dbReference>
<dbReference type="GO" id="GO:0006637">
    <property type="term" value="P:acyl-CoA metabolic process"/>
    <property type="evidence" value="ECO:0007669"/>
    <property type="project" value="TreeGrafter"/>
</dbReference>
<dbReference type="PATRIC" id="fig|1114963.3.peg.3597"/>
<evidence type="ECO:0000256" key="3">
    <source>
        <dbReference type="ARBA" id="ARBA00022741"/>
    </source>
</evidence>
<proteinExistence type="inferred from homology"/>
<dbReference type="InterPro" id="IPR051087">
    <property type="entry name" value="Mitochondrial_ACSM"/>
</dbReference>
<dbReference type="GO" id="GO:0016405">
    <property type="term" value="F:CoA-ligase activity"/>
    <property type="evidence" value="ECO:0007669"/>
    <property type="project" value="UniProtKB-ARBA"/>
</dbReference>
<gene>
    <name evidence="8" type="ORF">V474_23745</name>
</gene>
<reference evidence="8 9" key="1">
    <citation type="journal article" date="2015" name="G3 (Bethesda)">
        <title>Insights into Ongoing Evolution of the Hexachlorocyclohexane Catabolic Pathway from Comparative Genomics of Ten Sphingomonadaceae Strains.</title>
        <authorList>
            <person name="Pearce S.L."/>
            <person name="Oakeshott J.G."/>
            <person name="Pandey G."/>
        </authorList>
    </citation>
    <scope>NUCLEOTIDE SEQUENCE [LARGE SCALE GENOMIC DNA]</scope>
    <source>
        <strain evidence="8 9">LL02</strain>
    </source>
</reference>
<dbReference type="InterPro" id="IPR045851">
    <property type="entry name" value="AMP-bd_C_sf"/>
</dbReference>
<dbReference type="AlphaFoldDB" id="A0A0J7XLP3"/>
<keyword evidence="9" id="KW-1185">Reference proteome</keyword>
<dbReference type="Proteomes" id="UP000052268">
    <property type="component" value="Unassembled WGS sequence"/>
</dbReference>
<dbReference type="Gene3D" id="3.30.300.30">
    <property type="match status" value="1"/>
</dbReference>
<keyword evidence="5" id="KW-0812">Transmembrane</keyword>
<comment type="similarity">
    <text evidence="1">Belongs to the ATP-dependent AMP-binding enzyme family.</text>
</comment>
<dbReference type="InterPro" id="IPR025110">
    <property type="entry name" value="AMP-bd_C"/>
</dbReference>
<dbReference type="Pfam" id="PF00501">
    <property type="entry name" value="AMP-binding"/>
    <property type="match status" value="1"/>
</dbReference>
<dbReference type="InterPro" id="IPR042099">
    <property type="entry name" value="ANL_N_sf"/>
</dbReference>
<evidence type="ECO:0000256" key="5">
    <source>
        <dbReference type="SAM" id="Phobius"/>
    </source>
</evidence>
<dbReference type="GO" id="GO:0005524">
    <property type="term" value="F:ATP binding"/>
    <property type="evidence" value="ECO:0007669"/>
    <property type="project" value="UniProtKB-KW"/>
</dbReference>
<evidence type="ECO:0000256" key="4">
    <source>
        <dbReference type="ARBA" id="ARBA00022840"/>
    </source>
</evidence>
<keyword evidence="5" id="KW-1133">Transmembrane helix</keyword>
<keyword evidence="4" id="KW-0067">ATP-binding</keyword>
<dbReference type="Gene3D" id="3.40.50.12780">
    <property type="entry name" value="N-terminal domain of ligase-like"/>
    <property type="match status" value="1"/>
</dbReference>
<organism evidence="8 9">
    <name type="scientific">Novosphingobium barchaimii LL02</name>
    <dbReference type="NCBI Taxonomy" id="1114963"/>
    <lineage>
        <taxon>Bacteria</taxon>
        <taxon>Pseudomonadati</taxon>
        <taxon>Pseudomonadota</taxon>
        <taxon>Alphaproteobacteria</taxon>
        <taxon>Sphingomonadales</taxon>
        <taxon>Sphingomonadaceae</taxon>
        <taxon>Novosphingobium</taxon>
    </lineage>
</organism>
<feature type="transmembrane region" description="Helical" evidence="5">
    <location>
        <begin position="99"/>
        <end position="122"/>
    </location>
</feature>
<evidence type="ECO:0000256" key="2">
    <source>
        <dbReference type="ARBA" id="ARBA00022598"/>
    </source>
</evidence>
<evidence type="ECO:0000259" key="7">
    <source>
        <dbReference type="Pfam" id="PF13193"/>
    </source>
</evidence>
<dbReference type="GO" id="GO:0004321">
    <property type="term" value="F:fatty-acyl-CoA synthase activity"/>
    <property type="evidence" value="ECO:0007669"/>
    <property type="project" value="TreeGrafter"/>
</dbReference>
<feature type="domain" description="AMP-binding enzyme C-terminal" evidence="7">
    <location>
        <begin position="434"/>
        <end position="510"/>
    </location>
</feature>
<dbReference type="InterPro" id="IPR000873">
    <property type="entry name" value="AMP-dep_synth/lig_dom"/>
</dbReference>
<dbReference type="PANTHER" id="PTHR43605">
    <property type="entry name" value="ACYL-COENZYME A SYNTHETASE"/>
    <property type="match status" value="1"/>
</dbReference>
<evidence type="ECO:0000313" key="8">
    <source>
        <dbReference type="EMBL" id="KMS52574.1"/>
    </source>
</evidence>
<dbReference type="GO" id="GO:0006633">
    <property type="term" value="P:fatty acid biosynthetic process"/>
    <property type="evidence" value="ECO:0007669"/>
    <property type="project" value="TreeGrafter"/>
</dbReference>